<feature type="domain" description="Aldehyde dehydrogenase" evidence="4">
    <location>
        <begin position="7"/>
        <end position="437"/>
    </location>
</feature>
<keyword evidence="5" id="KW-0456">Lyase</keyword>
<dbReference type="Gene3D" id="3.90.226.10">
    <property type="entry name" value="2-enoyl-CoA Hydratase, Chain A, domain 1"/>
    <property type="match status" value="1"/>
</dbReference>
<name>A0A2S9XKH5_9BACT</name>
<comment type="similarity">
    <text evidence="1 3">Belongs to the enoyl-CoA hydratase/isomerase family.</text>
</comment>
<proteinExistence type="inferred from homology"/>
<dbReference type="GO" id="GO:0016620">
    <property type="term" value="F:oxidoreductase activity, acting on the aldehyde or oxo group of donors, NAD or NADP as acceptor"/>
    <property type="evidence" value="ECO:0007669"/>
    <property type="project" value="InterPro"/>
</dbReference>
<comment type="caution">
    <text evidence="5">The sequence shown here is derived from an EMBL/GenBank/DDBJ whole genome shotgun (WGS) entry which is preliminary data.</text>
</comment>
<dbReference type="AlphaFoldDB" id="A0A2S9XKH5"/>
<dbReference type="Gene3D" id="3.40.605.10">
    <property type="entry name" value="Aldehyde Dehydrogenase, Chain A, domain 1"/>
    <property type="match status" value="1"/>
</dbReference>
<dbReference type="GO" id="GO:0004300">
    <property type="term" value="F:enoyl-CoA hydratase activity"/>
    <property type="evidence" value="ECO:0007669"/>
    <property type="project" value="UniProtKB-EC"/>
</dbReference>
<evidence type="ECO:0000256" key="1">
    <source>
        <dbReference type="ARBA" id="ARBA00005254"/>
    </source>
</evidence>
<evidence type="ECO:0000313" key="5">
    <source>
        <dbReference type="EMBL" id="PRP93388.1"/>
    </source>
</evidence>
<keyword evidence="6" id="KW-1185">Reference proteome</keyword>
<gene>
    <name evidence="5" type="primary">echA8_4</name>
    <name evidence="5" type="ORF">ENSA5_42870</name>
</gene>
<organism evidence="5 6">
    <name type="scientific">Enhygromyxa salina</name>
    <dbReference type="NCBI Taxonomy" id="215803"/>
    <lineage>
        <taxon>Bacteria</taxon>
        <taxon>Pseudomonadati</taxon>
        <taxon>Myxococcota</taxon>
        <taxon>Polyangia</taxon>
        <taxon>Nannocystales</taxon>
        <taxon>Nannocystaceae</taxon>
        <taxon>Enhygromyxa</taxon>
    </lineage>
</organism>
<dbReference type="CDD" id="cd06558">
    <property type="entry name" value="crotonase-like"/>
    <property type="match status" value="1"/>
</dbReference>
<keyword evidence="2" id="KW-0560">Oxidoreductase</keyword>
<evidence type="ECO:0000256" key="3">
    <source>
        <dbReference type="RuleBase" id="RU003707"/>
    </source>
</evidence>
<evidence type="ECO:0000256" key="2">
    <source>
        <dbReference type="ARBA" id="ARBA00023002"/>
    </source>
</evidence>
<dbReference type="InterPro" id="IPR016162">
    <property type="entry name" value="Ald_DH_N"/>
</dbReference>
<dbReference type="InterPro" id="IPR015590">
    <property type="entry name" value="Aldehyde_DH_dom"/>
</dbReference>
<dbReference type="Proteomes" id="UP000237968">
    <property type="component" value="Unassembled WGS sequence"/>
</dbReference>
<dbReference type="InterPro" id="IPR016161">
    <property type="entry name" value="Ald_DH/histidinol_DH"/>
</dbReference>
<dbReference type="InterPro" id="IPR018376">
    <property type="entry name" value="Enoyl-CoA_hyd/isom_CS"/>
</dbReference>
<dbReference type="PANTHER" id="PTHR11941">
    <property type="entry name" value="ENOYL-COA HYDRATASE-RELATED"/>
    <property type="match status" value="1"/>
</dbReference>
<dbReference type="EMBL" id="PVNK01000186">
    <property type="protein sequence ID" value="PRP93388.1"/>
    <property type="molecule type" value="Genomic_DNA"/>
</dbReference>
<dbReference type="GO" id="GO:0006635">
    <property type="term" value="P:fatty acid beta-oxidation"/>
    <property type="evidence" value="ECO:0007669"/>
    <property type="project" value="TreeGrafter"/>
</dbReference>
<dbReference type="SUPFAM" id="SSF53720">
    <property type="entry name" value="ALDH-like"/>
    <property type="match status" value="1"/>
</dbReference>
<dbReference type="SUPFAM" id="SSF52096">
    <property type="entry name" value="ClpP/crotonase"/>
    <property type="match status" value="1"/>
</dbReference>
<sequence>MLEDVARSVEAAAGCWRAVPIRDRLKVLRRAGATLRKNREALLDCLRADGLSTALAEYYGAWILRQGEADLLEHTATELLRSTPSSSEVLVRRPDGVVALITPGNSPTINSAPLFSMLLAGNGVIMRAPGHDGGVRLIASECIGTALEDAGYSAKLVQVVTGRSRPLLEAIYSSDVVDTIVFFGNAIAGQSVAERGHAVGKKVVLELEGSDCMVVWSDADLEGALDSAIRGFDFSTQPCPIPKHFLVHPAIASDFVRGLCQRASALQTVEADPERGSLVPLFRPEKFDLLLAEARRRGEIATGGHRVDASGQPSETGSYGAPTVVMLDHHLAGHDTGHDDLLESPLFCEEINVPILPVVSYAGDDAAILDAMLRTINGIPFGLRTSLWTRDDAVATTFVRAAKDVGLIMINRDHAHHPSYLSPWGGPKRSGGPHGESHLFWQKTSHLQGVVASPAIVRAALLGAGDKVELEIVDEVAWLTLNRPERHNAVDRGLAEELSEAVDQLVVDAAQIRALVLRGAGPSFCSGADLKMLRHLDAKAARRFMQDVTWTLRQLERLPVPSLALVRGFCVGGGFEFALHCDAILASESAEFGLPEVRHGLTTTAGAVGRLARAVGKHRATEWLLSGERFDAATAHAAGLLTAVVPDDELDAAATRWSARARALPRAGVTATKRLLAGLGHPDTWLPELEAFAALKTDLDGEST</sequence>
<dbReference type="InterPro" id="IPR001753">
    <property type="entry name" value="Enoyl-CoA_hydra/iso"/>
</dbReference>
<protein>
    <submittedName>
        <fullName evidence="5">Putative enoyl-CoA hydratase echA8</fullName>
        <ecNumber evidence="5">4.2.1.17</ecNumber>
    </submittedName>
</protein>
<accession>A0A2S9XKH5</accession>
<dbReference type="Pfam" id="PF00378">
    <property type="entry name" value="ECH_1"/>
    <property type="match status" value="1"/>
</dbReference>
<dbReference type="Gene3D" id="3.40.309.10">
    <property type="entry name" value="Aldehyde Dehydrogenase, Chain A, domain 2"/>
    <property type="match status" value="1"/>
</dbReference>
<reference evidence="5 6" key="1">
    <citation type="submission" date="2018-03" db="EMBL/GenBank/DDBJ databases">
        <title>Draft Genome Sequences of the Obligatory Marine Myxobacteria Enhygromyxa salina SWB005.</title>
        <authorList>
            <person name="Poehlein A."/>
            <person name="Moghaddam J.A."/>
            <person name="Harms H."/>
            <person name="Alanjari M."/>
            <person name="Koenig G.M."/>
            <person name="Daniel R."/>
            <person name="Schaeberle T.F."/>
        </authorList>
    </citation>
    <scope>NUCLEOTIDE SEQUENCE [LARGE SCALE GENOMIC DNA]</scope>
    <source>
        <strain evidence="5 6">SWB005</strain>
    </source>
</reference>
<evidence type="ECO:0000259" key="4">
    <source>
        <dbReference type="Pfam" id="PF00171"/>
    </source>
</evidence>
<dbReference type="InterPro" id="IPR016163">
    <property type="entry name" value="Ald_DH_C"/>
</dbReference>
<dbReference type="InterPro" id="IPR029045">
    <property type="entry name" value="ClpP/crotonase-like_dom_sf"/>
</dbReference>
<dbReference type="Pfam" id="PF00171">
    <property type="entry name" value="Aldedh"/>
    <property type="match status" value="1"/>
</dbReference>
<dbReference type="PROSITE" id="PS00166">
    <property type="entry name" value="ENOYL_COA_HYDRATASE"/>
    <property type="match status" value="1"/>
</dbReference>
<dbReference type="EC" id="4.2.1.17" evidence="5"/>
<evidence type="ECO:0000313" key="6">
    <source>
        <dbReference type="Proteomes" id="UP000237968"/>
    </source>
</evidence>
<dbReference type="PANTHER" id="PTHR11941:SF54">
    <property type="entry name" value="ENOYL-COA HYDRATASE, MITOCHONDRIAL"/>
    <property type="match status" value="1"/>
</dbReference>